<dbReference type="GO" id="GO:0005739">
    <property type="term" value="C:mitochondrion"/>
    <property type="evidence" value="ECO:0007669"/>
    <property type="project" value="TreeGrafter"/>
</dbReference>
<dbReference type="eggNOG" id="KOG0620">
    <property type="taxonomic scope" value="Eukaryota"/>
</dbReference>
<dbReference type="Pfam" id="PF03372">
    <property type="entry name" value="Exo_endo_phos"/>
    <property type="match status" value="1"/>
</dbReference>
<dbReference type="AlphaFoldDB" id="A0A1I7TM52"/>
<dbReference type="GO" id="GO:0000288">
    <property type="term" value="P:nuclear-transcribed mRNA catabolic process, deadenylation-dependent decay"/>
    <property type="evidence" value="ECO:0007669"/>
    <property type="project" value="TreeGrafter"/>
</dbReference>
<dbReference type="InterPro" id="IPR050410">
    <property type="entry name" value="CCR4/nocturin_mRNA_transcr"/>
</dbReference>
<sequence>MPTIAYNIKDTPVRFHWFLKNEVQVEKPEKNNGPSKREFDSLELSFKNEKERLYNLNGYTYKHTGEYYSPDEKDVGRLVAVVADTGIDHPVNAAISARAVIASPERIVTDEQVKWCRENSLKDNKNEVRVMCYNILADLYMNLNKPQEELFFKYCPKANQRVFYRTPIFLKQLRDFIDADVSIIFLQEVDMSRHENFIKPFLKTMNFSSIISTKVRQISEGVTVAFDEKKFRSIYSNSFALTDLAEESDANEDVRKILKSSDVSLERFSTRPTIVQIVMLESLENGTIFICANTHLHHNPLDEHIKALQALVCARKVMEVYKEKKNEEPTKNFRVLFAGDFNSTPDGPVFPLFSNGFLSKEDRHWNCDVDIVSDDLKIEGKLDCLTGTPEYTNFTADSQKEGFVGCLDYIWGIDVDAVRVCPMPPHETVIEYIGLPSVHSPSDHLPIICDIKL</sequence>
<dbReference type="SUPFAM" id="SSF56219">
    <property type="entry name" value="DNase I-like"/>
    <property type="match status" value="1"/>
</dbReference>
<dbReference type="Gene3D" id="3.60.10.10">
    <property type="entry name" value="Endonuclease/exonuclease/phosphatase"/>
    <property type="match status" value="1"/>
</dbReference>
<dbReference type="WBParaSite" id="Csp11.Scaffold628.g7285.t1">
    <property type="protein sequence ID" value="Csp11.Scaffold628.g7285.t1"/>
    <property type="gene ID" value="Csp11.Scaffold628.g7285"/>
</dbReference>
<dbReference type="InterPro" id="IPR005135">
    <property type="entry name" value="Endo/exonuclease/phosphatase"/>
</dbReference>
<dbReference type="STRING" id="1561998.A0A1I7TM52"/>
<reference evidence="3" key="1">
    <citation type="submission" date="2016-11" db="UniProtKB">
        <authorList>
            <consortium name="WormBaseParasite"/>
        </authorList>
    </citation>
    <scope>IDENTIFICATION</scope>
</reference>
<dbReference type="PANTHER" id="PTHR12121">
    <property type="entry name" value="CARBON CATABOLITE REPRESSOR PROTEIN 4"/>
    <property type="match status" value="1"/>
</dbReference>
<evidence type="ECO:0000259" key="1">
    <source>
        <dbReference type="Pfam" id="PF03372"/>
    </source>
</evidence>
<evidence type="ECO:0000313" key="2">
    <source>
        <dbReference type="Proteomes" id="UP000095282"/>
    </source>
</evidence>
<dbReference type="InterPro" id="IPR036691">
    <property type="entry name" value="Endo/exonu/phosph_ase_sf"/>
</dbReference>
<organism evidence="2 3">
    <name type="scientific">Caenorhabditis tropicalis</name>
    <dbReference type="NCBI Taxonomy" id="1561998"/>
    <lineage>
        <taxon>Eukaryota</taxon>
        <taxon>Metazoa</taxon>
        <taxon>Ecdysozoa</taxon>
        <taxon>Nematoda</taxon>
        <taxon>Chromadorea</taxon>
        <taxon>Rhabditida</taxon>
        <taxon>Rhabditina</taxon>
        <taxon>Rhabditomorpha</taxon>
        <taxon>Rhabditoidea</taxon>
        <taxon>Rhabditidae</taxon>
        <taxon>Peloderinae</taxon>
        <taxon>Caenorhabditis</taxon>
    </lineage>
</organism>
<dbReference type="Proteomes" id="UP000095282">
    <property type="component" value="Unplaced"/>
</dbReference>
<feature type="domain" description="Endonuclease/exonuclease/phosphatase" evidence="1">
    <location>
        <begin position="167"/>
        <end position="412"/>
    </location>
</feature>
<accession>A0A1I7TM52</accession>
<protein>
    <submittedName>
        <fullName evidence="3">Endo/exonuclease/phosphatase domain-containing protein</fullName>
    </submittedName>
</protein>
<name>A0A1I7TM52_9PELO</name>
<proteinExistence type="predicted"/>
<evidence type="ECO:0000313" key="3">
    <source>
        <dbReference type="WBParaSite" id="Csp11.Scaffold628.g7285.t1"/>
    </source>
</evidence>
<keyword evidence="2" id="KW-1185">Reference proteome</keyword>
<dbReference type="GO" id="GO:0000175">
    <property type="term" value="F:3'-5'-RNA exonuclease activity"/>
    <property type="evidence" value="ECO:0007669"/>
    <property type="project" value="TreeGrafter"/>
</dbReference>
<dbReference type="PANTHER" id="PTHR12121:SF37">
    <property type="entry name" value="2',5'-PHOSPHODIESTERASE 12"/>
    <property type="match status" value="1"/>
</dbReference>